<feature type="compositionally biased region" description="Polar residues" evidence="1">
    <location>
        <begin position="19"/>
        <end position="32"/>
    </location>
</feature>
<keyword evidence="3" id="KW-1185">Reference proteome</keyword>
<organism evidence="2 3">
    <name type="scientific">Fasciolopsis buskii</name>
    <dbReference type="NCBI Taxonomy" id="27845"/>
    <lineage>
        <taxon>Eukaryota</taxon>
        <taxon>Metazoa</taxon>
        <taxon>Spiralia</taxon>
        <taxon>Lophotrochozoa</taxon>
        <taxon>Platyhelminthes</taxon>
        <taxon>Trematoda</taxon>
        <taxon>Digenea</taxon>
        <taxon>Plagiorchiida</taxon>
        <taxon>Echinostomata</taxon>
        <taxon>Echinostomatoidea</taxon>
        <taxon>Fasciolidae</taxon>
        <taxon>Fasciolopsis</taxon>
    </lineage>
</organism>
<name>A0A8E0S0E2_9TREM</name>
<gene>
    <name evidence="2" type="ORF">FBUS_11607</name>
</gene>
<evidence type="ECO:0000256" key="1">
    <source>
        <dbReference type="SAM" id="MobiDB-lite"/>
    </source>
</evidence>
<dbReference type="AlphaFoldDB" id="A0A8E0S0E2"/>
<evidence type="ECO:0000313" key="2">
    <source>
        <dbReference type="EMBL" id="KAA0196113.1"/>
    </source>
</evidence>
<feature type="region of interest" description="Disordered" evidence="1">
    <location>
        <begin position="1"/>
        <end position="32"/>
    </location>
</feature>
<reference evidence="2" key="1">
    <citation type="submission" date="2019-05" db="EMBL/GenBank/DDBJ databases">
        <title>Annotation for the trematode Fasciolopsis buski.</title>
        <authorList>
            <person name="Choi Y.-J."/>
        </authorList>
    </citation>
    <scope>NUCLEOTIDE SEQUENCE</scope>
    <source>
        <strain evidence="2">HT</strain>
        <tissue evidence="2">Whole worm</tissue>
    </source>
</reference>
<dbReference type="EMBL" id="LUCM01003234">
    <property type="protein sequence ID" value="KAA0196113.1"/>
    <property type="molecule type" value="Genomic_DNA"/>
</dbReference>
<accession>A0A8E0S0E2</accession>
<evidence type="ECO:0000313" key="3">
    <source>
        <dbReference type="Proteomes" id="UP000728185"/>
    </source>
</evidence>
<protein>
    <submittedName>
        <fullName evidence="2">Uncharacterized protein</fullName>
    </submittedName>
</protein>
<proteinExistence type="predicted"/>
<sequence length="87" mass="9635">MLHNTPPCDERKRKGRSEAAQNAKASEENYNSIWDPKYGPSVAKAMLETTENKVPFDLVARLMERIASMSTSGSILIFLPGLNIISP</sequence>
<comment type="caution">
    <text evidence="2">The sequence shown here is derived from an EMBL/GenBank/DDBJ whole genome shotgun (WGS) entry which is preliminary data.</text>
</comment>
<dbReference type="Proteomes" id="UP000728185">
    <property type="component" value="Unassembled WGS sequence"/>
</dbReference>